<dbReference type="PROSITE" id="PS50943">
    <property type="entry name" value="HTH_CROC1"/>
    <property type="match status" value="1"/>
</dbReference>
<dbReference type="Pfam" id="PF06114">
    <property type="entry name" value="Peptidase_M78"/>
    <property type="match status" value="1"/>
</dbReference>
<dbReference type="InterPro" id="IPR010359">
    <property type="entry name" value="IrrE_HExxH"/>
</dbReference>
<dbReference type="RefSeq" id="WP_272772326.1">
    <property type="nucleotide sequence ID" value="NZ_JAQQLE010000009.1"/>
</dbReference>
<dbReference type="CDD" id="cd00093">
    <property type="entry name" value="HTH_XRE"/>
    <property type="match status" value="1"/>
</dbReference>
<name>A0ABT5IPV0_9NEIS</name>
<dbReference type="InterPro" id="IPR001387">
    <property type="entry name" value="Cro/C1-type_HTH"/>
</dbReference>
<evidence type="ECO:0000256" key="1">
    <source>
        <dbReference type="ARBA" id="ARBA00007227"/>
    </source>
</evidence>
<dbReference type="SMART" id="SM00530">
    <property type="entry name" value="HTH_XRE"/>
    <property type="match status" value="1"/>
</dbReference>
<dbReference type="Pfam" id="PF01381">
    <property type="entry name" value="HTH_3"/>
    <property type="match status" value="1"/>
</dbReference>
<dbReference type="Proteomes" id="UP001222030">
    <property type="component" value="Unassembled WGS sequence"/>
</dbReference>
<keyword evidence="4" id="KW-1185">Reference proteome</keyword>
<protein>
    <submittedName>
        <fullName evidence="3">XRE family transcriptional regulator</fullName>
    </submittedName>
</protein>
<evidence type="ECO:0000259" key="2">
    <source>
        <dbReference type="PROSITE" id="PS50943"/>
    </source>
</evidence>
<dbReference type="Gene3D" id="1.10.260.40">
    <property type="entry name" value="lambda repressor-like DNA-binding domains"/>
    <property type="match status" value="1"/>
</dbReference>
<sequence length="364" mass="41545">MKEHSNSRIDEFRPDLLALRRRMNGISQTELAERAGISQGTLSKWEQGLRPVTEEGIEKLAQSLNCPVSFFCQSERVYGAPISAHPMYRKKASTGQKVLDQLIAELNVRISHLRTLLESVDLRPELQLPHYDPDDYEGEIAQIAANVRRAWYAPSGPIPDLTEYAERAGCIVVHCEMGDAKLDGVSYQVPGLPPMIFLNRDQPADRMRFTLAHEIGHLVMHPYPTLHMEDEANQFASALLMPESDIGAELRGLTIEKAAYMKPYWRVSMAALIYRARTLNRIDQSKYEYMWRQMSFKGFRTREPESLDFPKERPSVMPALLENMTKNMGYSLEELAAILHLHLKEVVRLYGLTAPNRPSLHVIK</sequence>
<comment type="caution">
    <text evidence="3">The sequence shown here is derived from an EMBL/GenBank/DDBJ whole genome shotgun (WGS) entry which is preliminary data.</text>
</comment>
<evidence type="ECO:0000313" key="4">
    <source>
        <dbReference type="Proteomes" id="UP001222030"/>
    </source>
</evidence>
<reference evidence="3 4" key="1">
    <citation type="submission" date="2023-01" db="EMBL/GenBank/DDBJ databases">
        <title>Novel species of the genus Vogesella isolated from rivers.</title>
        <authorList>
            <person name="Lu H."/>
        </authorList>
    </citation>
    <scope>NUCLEOTIDE SEQUENCE [LARGE SCALE GENOMIC DNA]</scope>
    <source>
        <strain evidence="3 4">LYT5W</strain>
    </source>
</reference>
<dbReference type="InterPro" id="IPR010982">
    <property type="entry name" value="Lambda_DNA-bd_dom_sf"/>
</dbReference>
<accession>A0ABT5IPV0</accession>
<dbReference type="SUPFAM" id="SSF47413">
    <property type="entry name" value="lambda repressor-like DNA-binding domains"/>
    <property type="match status" value="1"/>
</dbReference>
<evidence type="ECO:0000313" key="3">
    <source>
        <dbReference type="EMBL" id="MDC7714601.1"/>
    </source>
</evidence>
<dbReference type="PANTHER" id="PTHR43236">
    <property type="entry name" value="ANTITOXIN HIGA1"/>
    <property type="match status" value="1"/>
</dbReference>
<dbReference type="EMBL" id="JAQQLE010000009">
    <property type="protein sequence ID" value="MDC7714601.1"/>
    <property type="molecule type" value="Genomic_DNA"/>
</dbReference>
<dbReference type="InterPro" id="IPR052345">
    <property type="entry name" value="Rad_response_metalloprotease"/>
</dbReference>
<comment type="similarity">
    <text evidence="1">Belongs to the short-chain fatty acyl-CoA assimilation regulator (ScfR) family.</text>
</comment>
<feature type="domain" description="HTH cro/C1-type" evidence="2">
    <location>
        <begin position="17"/>
        <end position="71"/>
    </location>
</feature>
<gene>
    <name evidence="3" type="ORF">PQU96_10770</name>
</gene>
<proteinExistence type="inferred from homology"/>
<organism evidence="3 4">
    <name type="scientific">Vogesella margarita</name>
    <dbReference type="NCBI Taxonomy" id="2984199"/>
    <lineage>
        <taxon>Bacteria</taxon>
        <taxon>Pseudomonadati</taxon>
        <taxon>Pseudomonadota</taxon>
        <taxon>Betaproteobacteria</taxon>
        <taxon>Neisseriales</taxon>
        <taxon>Chromobacteriaceae</taxon>
        <taxon>Vogesella</taxon>
    </lineage>
</organism>
<dbReference type="Gene3D" id="1.10.10.2910">
    <property type="match status" value="1"/>
</dbReference>
<dbReference type="PANTHER" id="PTHR43236:SF1">
    <property type="entry name" value="BLL7220 PROTEIN"/>
    <property type="match status" value="1"/>
</dbReference>